<accession>A0A8H3NNE5</accession>
<name>A0A8H3NNE5_9EURO</name>
<dbReference type="Gene3D" id="3.90.180.10">
    <property type="entry name" value="Medium-chain alcohol dehydrogenases, catalytic domain"/>
    <property type="match status" value="1"/>
</dbReference>
<evidence type="ECO:0000313" key="5">
    <source>
        <dbReference type="EMBL" id="GFF34793.1"/>
    </source>
</evidence>
<reference evidence="5 6" key="1">
    <citation type="submission" date="2020-01" db="EMBL/GenBank/DDBJ databases">
        <title>Draft genome sequence of Aspergillus udagawae IFM 46972.</title>
        <authorList>
            <person name="Takahashi H."/>
            <person name="Yaguchi T."/>
        </authorList>
    </citation>
    <scope>NUCLEOTIDE SEQUENCE [LARGE SCALE GENOMIC DNA]</scope>
    <source>
        <strain evidence="5 6">IFM 46972</strain>
    </source>
</reference>
<comment type="caution">
    <text evidence="5">The sequence shown here is derived from an EMBL/GenBank/DDBJ whole genome shotgun (WGS) entry which is preliminary data.</text>
</comment>
<sequence>MAGTRTMKAVAVKGGTGPADALYIDDLPVPPISGNQALVKIKAFGLNRMDLLQREGQYPLPPQAPETMGVEFSGTIEDLGPDANGAFKVGDEVFGLAYGGAYAQYIAVSTNMLVHKPAELSWEEAAGIPETWITATQALYLVGEYKPGQSVLWHAGASSVSIAGIQLAKADGAKAIYVTAGSDEKIDFCVKKLGATAGFNYRTQDWSAEIQKATNGEGVNIIVDFIGANYFQGNLDAAAKDGRIVNLAFMGGVKLPEGVNIAPFLRKRLRFEGSTLRSRDEQYQKKLRDTLVEHALPKFKDGSFKVFVEKVFPMEQIIDAHKLMESNQTKGKIISKMTIQLPTSDGEADLEGTSPSKFNALQTFRRLWELVTPARPEDISSRETDRYPPKTTVRRRRQSIADQSLDRDEHLAEKVASHQIEETVPPEKTVLYLAYGSNLCAKTFQGKRGIKPLSQINVVVPTLQLTFDMPGIPYMEPCFAATRRRTHSTEETGRVGNIESPADADASEQSTLLSEDPTSMPLVGVVYEVTITDYAKIIATEGGGGGYKDIVVDCYPFPKSQSPTDPIPEHPETKPFKAHTLLSPNENPDPCHLAVTDHQLPPPYRRPKSCYAQPSARYLDLINTGATEHDLPLPYRRYLSQFQPYRITTVRQTFGKAIFVASWAPPLIVILSLSKLLAGPDGRSPPWLVWASNTLFYVMWSTYDNFFAPIFGDGERTIEDTRS</sequence>
<dbReference type="PANTHER" id="PTHR48106">
    <property type="entry name" value="QUINONE OXIDOREDUCTASE PIG3-RELATED"/>
    <property type="match status" value="1"/>
</dbReference>
<gene>
    <name evidence="5" type="ORF">IFM46972_04347</name>
</gene>
<evidence type="ECO:0000313" key="6">
    <source>
        <dbReference type="Proteomes" id="UP000465221"/>
    </source>
</evidence>
<evidence type="ECO:0000259" key="4">
    <source>
        <dbReference type="SMART" id="SM00829"/>
    </source>
</evidence>
<dbReference type="GO" id="GO:0070402">
    <property type="term" value="F:NADPH binding"/>
    <property type="evidence" value="ECO:0007669"/>
    <property type="project" value="TreeGrafter"/>
</dbReference>
<feature type="compositionally biased region" description="Basic and acidic residues" evidence="3">
    <location>
        <begin position="379"/>
        <end position="388"/>
    </location>
</feature>
<dbReference type="SUPFAM" id="SSF51735">
    <property type="entry name" value="NAD(P)-binding Rossmann-fold domains"/>
    <property type="match status" value="1"/>
</dbReference>
<dbReference type="SUPFAM" id="SSF50129">
    <property type="entry name" value="GroES-like"/>
    <property type="match status" value="1"/>
</dbReference>
<feature type="domain" description="Enoyl reductase (ER)" evidence="4">
    <location>
        <begin position="17"/>
        <end position="335"/>
    </location>
</feature>
<dbReference type="InterPro" id="IPR013149">
    <property type="entry name" value="ADH-like_C"/>
</dbReference>
<organism evidence="5 6">
    <name type="scientific">Aspergillus udagawae</name>
    <dbReference type="NCBI Taxonomy" id="91492"/>
    <lineage>
        <taxon>Eukaryota</taxon>
        <taxon>Fungi</taxon>
        <taxon>Dikarya</taxon>
        <taxon>Ascomycota</taxon>
        <taxon>Pezizomycotina</taxon>
        <taxon>Eurotiomycetes</taxon>
        <taxon>Eurotiomycetidae</taxon>
        <taxon>Eurotiales</taxon>
        <taxon>Aspergillaceae</taxon>
        <taxon>Aspergillus</taxon>
        <taxon>Aspergillus subgen. Fumigati</taxon>
    </lineage>
</organism>
<proteinExistence type="predicted"/>
<feature type="region of interest" description="Disordered" evidence="3">
    <location>
        <begin position="379"/>
        <end position="407"/>
    </location>
</feature>
<evidence type="ECO:0000256" key="1">
    <source>
        <dbReference type="ARBA" id="ARBA00022857"/>
    </source>
</evidence>
<dbReference type="PANTHER" id="PTHR48106:SF18">
    <property type="entry name" value="QUINONE OXIDOREDUCTASE PIG3"/>
    <property type="match status" value="1"/>
</dbReference>
<dbReference type="InterPro" id="IPR020843">
    <property type="entry name" value="ER"/>
</dbReference>
<dbReference type="InterPro" id="IPR013154">
    <property type="entry name" value="ADH-like_N"/>
</dbReference>
<protein>
    <recommendedName>
        <fullName evidence="4">Enoyl reductase (ER) domain-containing protein</fullName>
    </recommendedName>
</protein>
<dbReference type="AlphaFoldDB" id="A0A8H3NNE5"/>
<evidence type="ECO:0000256" key="3">
    <source>
        <dbReference type="SAM" id="MobiDB-lite"/>
    </source>
</evidence>
<dbReference type="Gene3D" id="3.10.490.10">
    <property type="entry name" value="Gamma-glutamyl cyclotransferase-like"/>
    <property type="match status" value="1"/>
</dbReference>
<feature type="region of interest" description="Disordered" evidence="3">
    <location>
        <begin position="483"/>
        <end position="515"/>
    </location>
</feature>
<dbReference type="Proteomes" id="UP000465221">
    <property type="component" value="Unassembled WGS sequence"/>
</dbReference>
<dbReference type="InterPro" id="IPR036291">
    <property type="entry name" value="NAD(P)-bd_dom_sf"/>
</dbReference>
<dbReference type="InterPro" id="IPR014189">
    <property type="entry name" value="Quinone_OxRdtase_PIG3"/>
</dbReference>
<keyword evidence="2" id="KW-0560">Oxidoreductase</keyword>
<dbReference type="Pfam" id="PF00107">
    <property type="entry name" value="ADH_zinc_N"/>
    <property type="match status" value="1"/>
</dbReference>
<dbReference type="CDD" id="cd05276">
    <property type="entry name" value="p53_inducible_oxidoreductase"/>
    <property type="match status" value="1"/>
</dbReference>
<dbReference type="NCBIfam" id="TIGR02824">
    <property type="entry name" value="quinone_pig3"/>
    <property type="match status" value="1"/>
</dbReference>
<dbReference type="InterPro" id="IPR011032">
    <property type="entry name" value="GroES-like_sf"/>
</dbReference>
<evidence type="ECO:0000256" key="2">
    <source>
        <dbReference type="ARBA" id="ARBA00023002"/>
    </source>
</evidence>
<dbReference type="SMART" id="SM00829">
    <property type="entry name" value="PKS_ER"/>
    <property type="match status" value="1"/>
</dbReference>
<dbReference type="Gene3D" id="3.40.50.720">
    <property type="entry name" value="NAD(P)-binding Rossmann-like Domain"/>
    <property type="match status" value="1"/>
</dbReference>
<dbReference type="GO" id="GO:0016651">
    <property type="term" value="F:oxidoreductase activity, acting on NAD(P)H"/>
    <property type="evidence" value="ECO:0007669"/>
    <property type="project" value="TreeGrafter"/>
</dbReference>
<dbReference type="Pfam" id="PF08240">
    <property type="entry name" value="ADH_N"/>
    <property type="match status" value="1"/>
</dbReference>
<keyword evidence="1" id="KW-0521">NADP</keyword>
<dbReference type="EMBL" id="BLKC01000024">
    <property type="protein sequence ID" value="GFF34793.1"/>
    <property type="molecule type" value="Genomic_DNA"/>
</dbReference>